<dbReference type="OrthoDB" id="9807051at2"/>
<dbReference type="STRING" id="1581557.BN1208_0901"/>
<accession>A0A0D6EWA9</accession>
<dbReference type="HOGENOM" id="CLU_079764_0_0_4"/>
<proteinExistence type="predicted"/>
<dbReference type="InterPro" id="IPR013785">
    <property type="entry name" value="Aldolase_TIM"/>
</dbReference>
<dbReference type="InterPro" id="IPR001585">
    <property type="entry name" value="TAL/FSA"/>
</dbReference>
<evidence type="ECO:0000313" key="2">
    <source>
        <dbReference type="EMBL" id="CEZ19786.1"/>
    </source>
</evidence>
<reference evidence="3" key="1">
    <citation type="submission" date="2014-12" db="EMBL/GenBank/DDBJ databases">
        <authorList>
            <person name="Salcher M.M."/>
        </authorList>
    </citation>
    <scope>NUCLEOTIDE SEQUENCE [LARGE SCALE GENOMIC DNA]</scope>
    <source>
        <strain evidence="3">MMS-10A-171</strain>
    </source>
</reference>
<dbReference type="PANTHER" id="PTHR10683:SF40">
    <property type="entry name" value="FRUCTOSE-6-PHOSPHATE ALDOLASE 1-RELATED"/>
    <property type="match status" value="1"/>
</dbReference>
<dbReference type="Pfam" id="PF00923">
    <property type="entry name" value="TAL_FSA"/>
    <property type="match status" value="1"/>
</dbReference>
<dbReference type="Proteomes" id="UP000064007">
    <property type="component" value="Chromosome 1"/>
</dbReference>
<dbReference type="EMBL" id="LN827929">
    <property type="protein sequence ID" value="CEZ19786.1"/>
    <property type="molecule type" value="Genomic_DNA"/>
</dbReference>
<evidence type="ECO:0000256" key="1">
    <source>
        <dbReference type="ARBA" id="ARBA00023270"/>
    </source>
</evidence>
<gene>
    <name evidence="2" type="primary">tal</name>
    <name evidence="2" type="ORF">BN1208_0901</name>
</gene>
<dbReference type="AlphaFoldDB" id="A0A0D6EWA9"/>
<dbReference type="Gene3D" id="3.20.20.70">
    <property type="entry name" value="Aldolase class I"/>
    <property type="match status" value="1"/>
</dbReference>
<dbReference type="RefSeq" id="WP_046488282.1">
    <property type="nucleotide sequence ID" value="NZ_LN827929.1"/>
</dbReference>
<dbReference type="KEGG" id="mbat:BN1208_0901"/>
<keyword evidence="1" id="KW-0704">Schiff base</keyword>
<keyword evidence="3" id="KW-1185">Reference proteome</keyword>
<dbReference type="NCBIfam" id="TIGR02134">
    <property type="entry name" value="transald_staph"/>
    <property type="match status" value="1"/>
</dbReference>
<protein>
    <submittedName>
        <fullName evidence="2">Transaldolase</fullName>
        <ecNumber evidence="2">2.2.1.2</ecNumber>
    </submittedName>
</protein>
<sequence>MEKINNLNVKIFADGADKSKMLEMYSKPFIKGLTTNPTLMNKAGIKDYKAFCLDILSEIKDKPISFEVFSDDFDDMERQALEIASWGSNVYVKIPIMNTKRIPSYSSVKKLSEEKVKLNITALMTLNQVEEISKVLNPKVPSYVSIFAGRIADTGVDPIPLMMKSLSILKTLPLTELIWASPRELLNIFQADQIGCHIITVTQDILKKLDMIDYDLNEYSLDTVKMFFNDAVVAGYKL</sequence>
<dbReference type="GO" id="GO:0005975">
    <property type="term" value="P:carbohydrate metabolic process"/>
    <property type="evidence" value="ECO:0007669"/>
    <property type="project" value="InterPro"/>
</dbReference>
<dbReference type="InterPro" id="IPR011861">
    <property type="entry name" value="Transald_staph-type"/>
</dbReference>
<name>A0A0D6EWA9_9PROT</name>
<dbReference type="SUPFAM" id="SSF51569">
    <property type="entry name" value="Aldolase"/>
    <property type="match status" value="1"/>
</dbReference>
<keyword evidence="2" id="KW-0808">Transferase</keyword>
<dbReference type="EC" id="2.2.1.2" evidence="2"/>
<dbReference type="GO" id="GO:0004801">
    <property type="term" value="F:transaldolase activity"/>
    <property type="evidence" value="ECO:0007669"/>
    <property type="project" value="UniProtKB-EC"/>
</dbReference>
<dbReference type="PANTHER" id="PTHR10683">
    <property type="entry name" value="TRANSALDOLASE"/>
    <property type="match status" value="1"/>
</dbReference>
<organism evidence="2 3">
    <name type="scientific">Candidatus Methylopumilus planktonicus</name>
    <dbReference type="NCBI Taxonomy" id="1581557"/>
    <lineage>
        <taxon>Bacteria</taxon>
        <taxon>Pseudomonadati</taxon>
        <taxon>Pseudomonadota</taxon>
        <taxon>Betaproteobacteria</taxon>
        <taxon>Nitrosomonadales</taxon>
        <taxon>Methylophilaceae</taxon>
        <taxon>Candidatus Methylopumilus</taxon>
    </lineage>
</organism>
<evidence type="ECO:0000313" key="3">
    <source>
        <dbReference type="Proteomes" id="UP000064007"/>
    </source>
</evidence>